<evidence type="ECO:0000256" key="1">
    <source>
        <dbReference type="SAM" id="MobiDB-lite"/>
    </source>
</evidence>
<feature type="compositionally biased region" description="Polar residues" evidence="1">
    <location>
        <begin position="304"/>
        <end position="322"/>
    </location>
</feature>
<dbReference type="GO" id="GO:0097546">
    <property type="term" value="C:ciliary base"/>
    <property type="evidence" value="ECO:0000318"/>
    <property type="project" value="GO_Central"/>
</dbReference>
<dbReference type="GO" id="GO:0061512">
    <property type="term" value="P:protein localization to cilium"/>
    <property type="evidence" value="ECO:0000318"/>
    <property type="project" value="GO_Central"/>
</dbReference>
<dbReference type="RefSeq" id="XP_035684995.1">
    <property type="nucleotide sequence ID" value="XM_035829102.1"/>
</dbReference>
<feature type="region of interest" description="Disordered" evidence="1">
    <location>
        <begin position="677"/>
        <end position="720"/>
    </location>
</feature>
<evidence type="ECO:0000259" key="2">
    <source>
        <dbReference type="SMART" id="SM00128"/>
    </source>
</evidence>
<reference evidence="3" key="1">
    <citation type="journal article" date="2020" name="Nat. Ecol. Evol.">
        <title>Deeply conserved synteny resolves early events in vertebrate evolution.</title>
        <authorList>
            <person name="Simakov O."/>
            <person name="Marletaz F."/>
            <person name="Yue J.X."/>
            <person name="O'Connell B."/>
            <person name="Jenkins J."/>
            <person name="Brandt A."/>
            <person name="Calef R."/>
            <person name="Tung C.H."/>
            <person name="Huang T.K."/>
            <person name="Schmutz J."/>
            <person name="Satoh N."/>
            <person name="Yu J.K."/>
            <person name="Putnam N.H."/>
            <person name="Green R.E."/>
            <person name="Rokhsar D.S."/>
        </authorList>
    </citation>
    <scope>NUCLEOTIDE SEQUENCE [LARGE SCALE GENOMIC DNA]</scope>
    <source>
        <strain evidence="3">S238N-H82</strain>
    </source>
</reference>
<dbReference type="PANTHER" id="PTHR47039:SF1">
    <property type="entry name" value="INOSITOL POLYPHOSPHATE 5-PHOSPHATASE E"/>
    <property type="match status" value="1"/>
</dbReference>
<dbReference type="KEGG" id="bfo:118421660"/>
<gene>
    <name evidence="4" type="primary">LOC118421660</name>
</gene>
<evidence type="ECO:0000313" key="3">
    <source>
        <dbReference type="Proteomes" id="UP000001554"/>
    </source>
</evidence>
<sequence length="895" mass="99190">MSDIGAETDSIGTGEEGSPATRKKHRQPKKKTLARLKAMKKNAMGSNESLGNSSQADSEKGNGNKEEEKGETKPDPKDSTSKKPEENKVENSEESKPKPKPRRRFKELVQSGDEADRNSLSDFEGKHSPRPPSKPKPPLRKFGSTDSLKSSSSVDVENKAQGLNLQKTTGSASSTDSRVARPLRPGQWRGPIEPKVAKTKPSTSGTDALSDYSSDEGNKTKKENRKYIEQKGSNSTGNTSKENESPGKGTMPEGNGNNGNQDADKQAEGGSSPTGGGNTVTGGSSSDDDVVIPSSKPKSDMGDSETTVQKIEGSLSSQNSSHVNDRIAAVMDNSRAKDSNDSDGSISDMVPELEARLTAKLKMEDMGPKTSTPLKRQSSSLTSDTSSLVSVTSESSSEDDDLFLANHKQGSNRLEPLKTAPNLPPMEGNLSSQSLRTTIKTEFPVYSLYHGERSNSMPGLNAHPLSRTESDMSVMSFQSVSALPMIQTRAARDRSYLLGSSMSSGALLGQDELERYFPDRRMTIFVGTWNMHGEKDLPEKIDDFLLPECCEYVQDMYVMGFQEGTPSRREWEIRMQETLGPTHVLFYSGTYGVLHVCVFIRRDLIWFCSVAEEDTVSTRAFSQIKTKGGLAVSFNFFGTSFLFINSHFTSGDNKAKERIADYSKICEAINLPKVIPVNQHSTDPSSEEPKKSAWKWSPKNKQKKPSKKVAAVSPTSGKSDDCTSRFDCVFWFGDMNFRLDHERSKVEELIKHGHKSDYRELVAHDQLTNFMKKEEAFVGFKENQIRFPPTYKFDLNTDHYDTSPKLRVPSYTDRVLYKCKKPGDITALNYSNVPSIKISDHRPVYAVFEVKIRPGRDTIPLAAGQFDREVYIEANRRRAMQVNVERKQSRICSIM</sequence>
<keyword evidence="3" id="KW-1185">Reference proteome</keyword>
<dbReference type="SUPFAM" id="SSF56219">
    <property type="entry name" value="DNase I-like"/>
    <property type="match status" value="1"/>
</dbReference>
<accession>A0A9J7MZW4</accession>
<feature type="compositionally biased region" description="Basic and acidic residues" evidence="1">
    <location>
        <begin position="57"/>
        <end position="97"/>
    </location>
</feature>
<dbReference type="Gene3D" id="3.60.10.10">
    <property type="entry name" value="Endonuclease/exonuclease/phosphatase"/>
    <property type="match status" value="1"/>
</dbReference>
<feature type="compositionally biased region" description="Low complexity" evidence="1">
    <location>
        <begin position="140"/>
        <end position="153"/>
    </location>
</feature>
<evidence type="ECO:0000313" key="4">
    <source>
        <dbReference type="RefSeq" id="XP_035684995.1"/>
    </source>
</evidence>
<feature type="compositionally biased region" description="Low complexity" evidence="1">
    <location>
        <begin position="281"/>
        <end position="296"/>
    </location>
</feature>
<dbReference type="InterPro" id="IPR036691">
    <property type="entry name" value="Endo/exonu/phosph_ase_sf"/>
</dbReference>
<dbReference type="GeneID" id="118421660"/>
<dbReference type="OMA" id="DHIKICE"/>
<dbReference type="GO" id="GO:0046856">
    <property type="term" value="P:phosphatidylinositol dephosphorylation"/>
    <property type="evidence" value="ECO:0007669"/>
    <property type="project" value="InterPro"/>
</dbReference>
<feature type="region of interest" description="Disordered" evidence="1">
    <location>
        <begin position="1"/>
        <end position="349"/>
    </location>
</feature>
<dbReference type="GO" id="GO:0007605">
    <property type="term" value="P:sensory perception of sound"/>
    <property type="evidence" value="ECO:0000318"/>
    <property type="project" value="GO_Central"/>
</dbReference>
<feature type="domain" description="Inositol polyphosphate-related phosphatase" evidence="2">
    <location>
        <begin position="520"/>
        <end position="856"/>
    </location>
</feature>
<dbReference type="SMART" id="SM00128">
    <property type="entry name" value="IPPc"/>
    <property type="match status" value="1"/>
</dbReference>
<feature type="compositionally biased region" description="Basic and acidic residues" evidence="1">
    <location>
        <begin position="216"/>
        <end position="229"/>
    </location>
</feature>
<feature type="compositionally biased region" description="Polar residues" evidence="1">
    <location>
        <begin position="161"/>
        <end position="177"/>
    </location>
</feature>
<proteinExistence type="predicted"/>
<feature type="compositionally biased region" description="Basic residues" evidence="1">
    <location>
        <begin position="698"/>
        <end position="707"/>
    </location>
</feature>
<dbReference type="InterPro" id="IPR000300">
    <property type="entry name" value="IPPc"/>
</dbReference>
<feature type="compositionally biased region" description="Basic and acidic residues" evidence="1">
    <location>
        <begin position="114"/>
        <end position="127"/>
    </location>
</feature>
<dbReference type="GO" id="GO:0016791">
    <property type="term" value="F:phosphatase activity"/>
    <property type="evidence" value="ECO:0007669"/>
    <property type="project" value="InterPro"/>
</dbReference>
<dbReference type="PANTHER" id="PTHR47039">
    <property type="entry name" value="INOSITOL POLYPHOSPHATE 5-PHOSPHATASE E"/>
    <property type="match status" value="1"/>
</dbReference>
<organism evidence="3 4">
    <name type="scientific">Branchiostoma floridae</name>
    <name type="common">Florida lancelet</name>
    <name type="synonym">Amphioxus</name>
    <dbReference type="NCBI Taxonomy" id="7739"/>
    <lineage>
        <taxon>Eukaryota</taxon>
        <taxon>Metazoa</taxon>
        <taxon>Chordata</taxon>
        <taxon>Cephalochordata</taxon>
        <taxon>Leptocardii</taxon>
        <taxon>Amphioxiformes</taxon>
        <taxon>Branchiostomatidae</taxon>
        <taxon>Branchiostoma</taxon>
    </lineage>
</organism>
<dbReference type="Proteomes" id="UP000001554">
    <property type="component" value="Chromosome 8"/>
</dbReference>
<name>A0A9J7MZW4_BRAFL</name>
<feature type="compositionally biased region" description="Basic residues" evidence="1">
    <location>
        <begin position="21"/>
        <end position="40"/>
    </location>
</feature>
<protein>
    <submittedName>
        <fullName evidence="4">Phosphatidylinositol polyphosphate 5-phosphatase type IV-like isoform X1</fullName>
    </submittedName>
</protein>
<feature type="compositionally biased region" description="Polar residues" evidence="1">
    <location>
        <begin position="44"/>
        <end position="56"/>
    </location>
</feature>
<dbReference type="OrthoDB" id="2248459at2759"/>
<dbReference type="InterPro" id="IPR053321">
    <property type="entry name" value="IPP-5-Phosphatase_Type_IV"/>
</dbReference>
<dbReference type="Pfam" id="PF22669">
    <property type="entry name" value="Exo_endo_phos2"/>
    <property type="match status" value="1"/>
</dbReference>
<reference evidence="4" key="2">
    <citation type="submission" date="2025-08" db="UniProtKB">
        <authorList>
            <consortium name="RefSeq"/>
        </authorList>
    </citation>
    <scope>IDENTIFICATION</scope>
    <source>
        <strain evidence="4">S238N-H82</strain>
        <tissue evidence="4">Testes</tissue>
    </source>
</reference>
<feature type="compositionally biased region" description="Polar residues" evidence="1">
    <location>
        <begin position="231"/>
        <end position="240"/>
    </location>
</feature>
<feature type="compositionally biased region" description="Low complexity" evidence="1">
    <location>
        <begin position="378"/>
        <end position="395"/>
    </location>
</feature>
<dbReference type="AlphaFoldDB" id="A0A9J7MZW4"/>
<feature type="region of interest" description="Disordered" evidence="1">
    <location>
        <begin position="363"/>
        <end position="431"/>
    </location>
</feature>